<keyword evidence="3" id="KW-1185">Reference proteome</keyword>
<protein>
    <submittedName>
        <fullName evidence="2">Uncharacterized protein</fullName>
    </submittedName>
</protein>
<proteinExistence type="predicted"/>
<comment type="caution">
    <text evidence="2">The sequence shown here is derived from an EMBL/GenBank/DDBJ whole genome shotgun (WGS) entry which is preliminary data.</text>
</comment>
<organism evidence="2 3">
    <name type="scientific">Flavobacterium luteum</name>
    <dbReference type="NCBI Taxonomy" id="2026654"/>
    <lineage>
        <taxon>Bacteria</taxon>
        <taxon>Pseudomonadati</taxon>
        <taxon>Bacteroidota</taxon>
        <taxon>Flavobacteriia</taxon>
        <taxon>Flavobacteriales</taxon>
        <taxon>Flavobacteriaceae</taxon>
        <taxon>Flavobacterium</taxon>
    </lineage>
</organism>
<name>A0A7J5A8T3_9FLAO</name>
<dbReference type="RefSeq" id="WP_191963403.1">
    <property type="nucleotide sequence ID" value="NZ_WAEM01000015.1"/>
</dbReference>
<keyword evidence="1" id="KW-0472">Membrane</keyword>
<dbReference type="EMBL" id="WAEM01000015">
    <property type="protein sequence ID" value="KAB1153549.1"/>
    <property type="molecule type" value="Genomic_DNA"/>
</dbReference>
<keyword evidence="1" id="KW-1133">Transmembrane helix</keyword>
<evidence type="ECO:0000313" key="2">
    <source>
        <dbReference type="EMBL" id="KAB1153549.1"/>
    </source>
</evidence>
<accession>A0A7J5A8T3</accession>
<evidence type="ECO:0000313" key="3">
    <source>
        <dbReference type="Proteomes" id="UP000490922"/>
    </source>
</evidence>
<keyword evidence="1" id="KW-0812">Transmembrane</keyword>
<evidence type="ECO:0000256" key="1">
    <source>
        <dbReference type="SAM" id="Phobius"/>
    </source>
</evidence>
<dbReference type="Proteomes" id="UP000490922">
    <property type="component" value="Unassembled WGS sequence"/>
</dbReference>
<sequence length="192" mass="22302">MKNGNKLNINHFCLLSFANKIYVFGILLFFISTNSYTQVRKNISNQKNQIVERKSFFSNLKNSERNLKSDSTDSKHIENLISKVHSSIYCYSRNVKTYGEEPVCLFTNIQTLPILNDVEIKKDLIEMATLRIENQADLNYTIDLNLFSIFKSLKYIQIISTIPTTEEIITQMIRNDDSKYSVFFKIQNGDAE</sequence>
<feature type="transmembrane region" description="Helical" evidence="1">
    <location>
        <begin position="12"/>
        <end position="31"/>
    </location>
</feature>
<reference evidence="2 3" key="1">
    <citation type="submission" date="2019-09" db="EMBL/GenBank/DDBJ databases">
        <title>Flavobacterium sp. nov., isolated from glacier ice.</title>
        <authorList>
            <person name="Liu Q."/>
        </authorList>
    </citation>
    <scope>NUCLEOTIDE SEQUENCE [LARGE SCALE GENOMIC DNA]</scope>
    <source>
        <strain evidence="2 3">NBRC 112527</strain>
    </source>
</reference>
<dbReference type="AlphaFoldDB" id="A0A7J5A8T3"/>
<gene>
    <name evidence="2" type="ORF">F6464_14220</name>
</gene>